<proteinExistence type="predicted"/>
<sequence>MSSGAKSRESVLLDQIDDTLNKVEDIPYTQILKEPTTKRKRGKEICYELHSFDTFNILLQCNNYYEILLFK</sequence>
<dbReference type="Proteomes" id="UP000276133">
    <property type="component" value="Unassembled WGS sequence"/>
</dbReference>
<gene>
    <name evidence="1" type="ORF">BpHYR1_014720</name>
</gene>
<evidence type="ECO:0000313" key="2">
    <source>
        <dbReference type="Proteomes" id="UP000276133"/>
    </source>
</evidence>
<reference evidence="1 2" key="1">
    <citation type="journal article" date="2018" name="Sci. Rep.">
        <title>Genomic signatures of local adaptation to the degree of environmental predictability in rotifers.</title>
        <authorList>
            <person name="Franch-Gras L."/>
            <person name="Hahn C."/>
            <person name="Garcia-Roger E.M."/>
            <person name="Carmona M.J."/>
            <person name="Serra M."/>
            <person name="Gomez A."/>
        </authorList>
    </citation>
    <scope>NUCLEOTIDE SEQUENCE [LARGE SCALE GENOMIC DNA]</scope>
    <source>
        <strain evidence="1">HYR1</strain>
    </source>
</reference>
<dbReference type="EMBL" id="REGN01003245">
    <property type="protein sequence ID" value="RNA23639.1"/>
    <property type="molecule type" value="Genomic_DNA"/>
</dbReference>
<keyword evidence="2" id="KW-1185">Reference proteome</keyword>
<accession>A0A3M7RJI8</accession>
<comment type="caution">
    <text evidence="1">The sequence shown here is derived from an EMBL/GenBank/DDBJ whole genome shotgun (WGS) entry which is preliminary data.</text>
</comment>
<dbReference type="AlphaFoldDB" id="A0A3M7RJI8"/>
<evidence type="ECO:0000313" key="1">
    <source>
        <dbReference type="EMBL" id="RNA23639.1"/>
    </source>
</evidence>
<name>A0A3M7RJI8_BRAPC</name>
<protein>
    <submittedName>
        <fullName evidence="1">Uncharacterized protein</fullName>
    </submittedName>
</protein>
<organism evidence="1 2">
    <name type="scientific">Brachionus plicatilis</name>
    <name type="common">Marine rotifer</name>
    <name type="synonym">Brachionus muelleri</name>
    <dbReference type="NCBI Taxonomy" id="10195"/>
    <lineage>
        <taxon>Eukaryota</taxon>
        <taxon>Metazoa</taxon>
        <taxon>Spiralia</taxon>
        <taxon>Gnathifera</taxon>
        <taxon>Rotifera</taxon>
        <taxon>Eurotatoria</taxon>
        <taxon>Monogononta</taxon>
        <taxon>Pseudotrocha</taxon>
        <taxon>Ploima</taxon>
        <taxon>Brachionidae</taxon>
        <taxon>Brachionus</taxon>
    </lineage>
</organism>